<evidence type="ECO:0000256" key="4">
    <source>
        <dbReference type="ARBA" id="ARBA00022692"/>
    </source>
</evidence>
<evidence type="ECO:0000256" key="7">
    <source>
        <dbReference type="ARBA" id="ARBA00023136"/>
    </source>
</evidence>
<evidence type="ECO:0000313" key="12">
    <source>
        <dbReference type="Proteomes" id="UP000274756"/>
    </source>
</evidence>
<protein>
    <submittedName>
        <fullName evidence="13">Rhomboid domain-containing protein</fullName>
    </submittedName>
</protein>
<dbReference type="WBParaSite" id="DME_0000449801-mRNA-1">
    <property type="protein sequence ID" value="DME_0000449801-mRNA-1"/>
    <property type="gene ID" value="DME_0000449801"/>
</dbReference>
<feature type="transmembrane region" description="Helical" evidence="8">
    <location>
        <begin position="219"/>
        <end position="239"/>
    </location>
</feature>
<feature type="transmembrane region" description="Helical" evidence="8">
    <location>
        <begin position="140"/>
        <end position="159"/>
    </location>
</feature>
<feature type="transmembrane region" description="Helical" evidence="8">
    <location>
        <begin position="43"/>
        <end position="63"/>
    </location>
</feature>
<comment type="similarity">
    <text evidence="2">Belongs to the peptidase S54 family.</text>
</comment>
<dbReference type="SUPFAM" id="SSF144091">
    <property type="entry name" value="Rhomboid-like"/>
    <property type="match status" value="1"/>
</dbReference>
<keyword evidence="7 8" id="KW-0472">Membrane</keyword>
<dbReference type="FunFam" id="1.20.1540.10:FF:000008">
    <property type="entry name" value="RHOMBOID-like protein 13"/>
    <property type="match status" value="1"/>
</dbReference>
<feature type="domain" description="Peptidase S54 rhomboid" evidence="9">
    <location>
        <begin position="66"/>
        <end position="214"/>
    </location>
</feature>
<keyword evidence="12" id="KW-1185">Reference proteome</keyword>
<reference evidence="10 12" key="2">
    <citation type="submission" date="2018-11" db="EMBL/GenBank/DDBJ databases">
        <authorList>
            <consortium name="Pathogen Informatics"/>
        </authorList>
    </citation>
    <scope>NUCLEOTIDE SEQUENCE [LARGE SCALE GENOMIC DNA]</scope>
</reference>
<evidence type="ECO:0000256" key="2">
    <source>
        <dbReference type="ARBA" id="ARBA00009045"/>
    </source>
</evidence>
<organism evidence="11 13">
    <name type="scientific">Dracunculus medinensis</name>
    <name type="common">Guinea worm</name>
    <dbReference type="NCBI Taxonomy" id="318479"/>
    <lineage>
        <taxon>Eukaryota</taxon>
        <taxon>Metazoa</taxon>
        <taxon>Ecdysozoa</taxon>
        <taxon>Nematoda</taxon>
        <taxon>Chromadorea</taxon>
        <taxon>Rhabditida</taxon>
        <taxon>Spirurina</taxon>
        <taxon>Dracunculoidea</taxon>
        <taxon>Dracunculidae</taxon>
        <taxon>Dracunculus</taxon>
    </lineage>
</organism>
<dbReference type="EMBL" id="UYYG01001168">
    <property type="protein sequence ID" value="VDN58408.1"/>
    <property type="molecule type" value="Genomic_DNA"/>
</dbReference>
<evidence type="ECO:0000256" key="3">
    <source>
        <dbReference type="ARBA" id="ARBA00022670"/>
    </source>
</evidence>
<dbReference type="Pfam" id="PF01694">
    <property type="entry name" value="Rhomboid"/>
    <property type="match status" value="1"/>
</dbReference>
<dbReference type="InterPro" id="IPR022764">
    <property type="entry name" value="Peptidase_S54_rhomboid_dom"/>
</dbReference>
<dbReference type="GO" id="GO:0016020">
    <property type="term" value="C:membrane"/>
    <property type="evidence" value="ECO:0007669"/>
    <property type="project" value="UniProtKB-SubCell"/>
</dbReference>
<proteinExistence type="inferred from homology"/>
<dbReference type="PANTHER" id="PTHR43066">
    <property type="entry name" value="RHOMBOID-RELATED PROTEIN"/>
    <property type="match status" value="1"/>
</dbReference>
<dbReference type="Proteomes" id="UP000274756">
    <property type="component" value="Unassembled WGS sequence"/>
</dbReference>
<dbReference type="AlphaFoldDB" id="A0A0N4UBC4"/>
<evidence type="ECO:0000259" key="9">
    <source>
        <dbReference type="Pfam" id="PF01694"/>
    </source>
</evidence>
<evidence type="ECO:0000256" key="1">
    <source>
        <dbReference type="ARBA" id="ARBA00004141"/>
    </source>
</evidence>
<dbReference type="PANTHER" id="PTHR43066:SF1">
    <property type="entry name" value="RHOMBOID PROTEIN 2"/>
    <property type="match status" value="1"/>
</dbReference>
<dbReference type="STRING" id="318479.A0A0N4UBC4"/>
<dbReference type="InterPro" id="IPR035952">
    <property type="entry name" value="Rhomboid-like_sf"/>
</dbReference>
<keyword evidence="3" id="KW-0645">Protease</keyword>
<evidence type="ECO:0000313" key="10">
    <source>
        <dbReference type="EMBL" id="VDN58408.1"/>
    </source>
</evidence>
<keyword evidence="5" id="KW-0378">Hydrolase</keyword>
<dbReference type="GO" id="GO:0006508">
    <property type="term" value="P:proteolysis"/>
    <property type="evidence" value="ECO:0007669"/>
    <property type="project" value="UniProtKB-KW"/>
</dbReference>
<name>A0A0N4UBC4_DRAME</name>
<feature type="transmembrane region" description="Helical" evidence="8">
    <location>
        <begin position="12"/>
        <end position="37"/>
    </location>
</feature>
<evidence type="ECO:0000313" key="11">
    <source>
        <dbReference type="Proteomes" id="UP000038040"/>
    </source>
</evidence>
<dbReference type="OrthoDB" id="10257275at2759"/>
<dbReference type="GO" id="GO:0004252">
    <property type="term" value="F:serine-type endopeptidase activity"/>
    <property type="evidence" value="ECO:0007669"/>
    <property type="project" value="InterPro"/>
</dbReference>
<evidence type="ECO:0000313" key="13">
    <source>
        <dbReference type="WBParaSite" id="DME_0000449801-mRNA-1"/>
    </source>
</evidence>
<dbReference type="Proteomes" id="UP000038040">
    <property type="component" value="Unplaced"/>
</dbReference>
<feature type="transmembrane region" description="Helical" evidence="8">
    <location>
        <begin position="107"/>
        <end position="128"/>
    </location>
</feature>
<sequence>MFQRRRQQNFGVYLLAYQLLNSGFIPPVTLLLIVFQIAVFLEIVPVFASWTLGQICLLPFSILGKREWYRLILPVFMHADDMHLYYNMISLLWKGRRLEPYMGSRRFFFTIFCFVLGTSVMTVAISYLMDEVFRIDGISLMSQCAVGFSGVLFALKVLLNTYFPYGDEYLLGWMPVPSRYACWAELLLIQMITPNASFVGHLAGILVGILYIWGPLERFVSVIDSCFLAAWVILGLFNFTRYNGTDYYENSFHNDFNSRNTYGQRAGYSHQPDPRQTYGWRTYQNQRNFDDYTGGFSEEEQMRQAVEESLRQRANRAPGAPPYPF</sequence>
<keyword evidence="6 8" id="KW-1133">Transmembrane helix</keyword>
<evidence type="ECO:0000256" key="6">
    <source>
        <dbReference type="ARBA" id="ARBA00022989"/>
    </source>
</evidence>
<reference evidence="13" key="1">
    <citation type="submission" date="2017-02" db="UniProtKB">
        <authorList>
            <consortium name="WormBaseParasite"/>
        </authorList>
    </citation>
    <scope>IDENTIFICATION</scope>
</reference>
<evidence type="ECO:0000256" key="5">
    <source>
        <dbReference type="ARBA" id="ARBA00022801"/>
    </source>
</evidence>
<accession>A0A0N4UBC4</accession>
<gene>
    <name evidence="10" type="ORF">DME_LOCUS8381</name>
</gene>
<feature type="transmembrane region" description="Helical" evidence="8">
    <location>
        <begin position="180"/>
        <end position="213"/>
    </location>
</feature>
<keyword evidence="4 8" id="KW-0812">Transmembrane</keyword>
<evidence type="ECO:0000256" key="8">
    <source>
        <dbReference type="SAM" id="Phobius"/>
    </source>
</evidence>
<dbReference type="Gene3D" id="1.20.1540.10">
    <property type="entry name" value="Rhomboid-like"/>
    <property type="match status" value="1"/>
</dbReference>
<comment type="subcellular location">
    <subcellularLocation>
        <location evidence="1">Membrane</location>
        <topology evidence="1">Multi-pass membrane protein</topology>
    </subcellularLocation>
</comment>